<comment type="caution">
    <text evidence="13">The sequence shown here is derived from an EMBL/GenBank/DDBJ whole genome shotgun (WGS) entry which is preliminary data.</text>
</comment>
<evidence type="ECO:0000256" key="6">
    <source>
        <dbReference type="ARBA" id="ARBA00022692"/>
    </source>
</evidence>
<evidence type="ECO:0000256" key="11">
    <source>
        <dbReference type="SAM" id="Phobius"/>
    </source>
</evidence>
<dbReference type="PANTHER" id="PTHR13325">
    <property type="entry name" value="PROTEASE M50 MEMBRANE-BOUND TRANSCRIPTION FACTOR SITE 2 PROTEASE"/>
    <property type="match status" value="1"/>
</dbReference>
<comment type="function">
    <text evidence="10">Zinc metalloprotease that mediates intramembrane proteolysis of proteins such as ATF6, ATF6B, SREBF1/SREBP1 and SREBF2/SREBP2. Catalyzes the second step in the proteolytic activation of the sterol regulatory element-binding proteins (SREBPs) SREBF1/SREBP1 and SREBF2/SREBP2: cleaves SREBPs within the first transmembrane segment, thereby releasing the N-terminal segment with a portion of the transmembrane segment attached. Mature N-terminal SREBP fragments shuttle to the nucleus and activate gene transcription. Also mediates the second step in the proteolytic activation of the cyclic AMP-dependent transcription factor ATF-6 (ATF6 and ATF6B). Involved in intramembrane proteolysis during bone formation. In astrocytes and osteoblasts, upon DNA damage and ER stress, mediates the second step of the regulated intramembrane proteolytic activation of the transcription factor CREB3L1, leading to the inhibition of cell-cycle progression.</text>
</comment>
<evidence type="ECO:0000259" key="12">
    <source>
        <dbReference type="Pfam" id="PF02163"/>
    </source>
</evidence>
<evidence type="ECO:0000256" key="9">
    <source>
        <dbReference type="ARBA" id="ARBA00032658"/>
    </source>
</evidence>
<keyword evidence="8 11" id="KW-0472">Membrane</keyword>
<evidence type="ECO:0000256" key="2">
    <source>
        <dbReference type="ARBA" id="ARBA00004127"/>
    </source>
</evidence>
<keyword evidence="7 11" id="KW-1133">Transmembrane helix</keyword>
<evidence type="ECO:0000256" key="5">
    <source>
        <dbReference type="ARBA" id="ARBA00014400"/>
    </source>
</evidence>
<evidence type="ECO:0000313" key="14">
    <source>
        <dbReference type="Proteomes" id="UP001174909"/>
    </source>
</evidence>
<keyword evidence="13" id="KW-0378">Hydrolase</keyword>
<evidence type="ECO:0000256" key="10">
    <source>
        <dbReference type="ARBA" id="ARBA00045828"/>
    </source>
</evidence>
<keyword evidence="6 11" id="KW-0812">Transmembrane</keyword>
<protein>
    <recommendedName>
        <fullName evidence="5">Membrane-bound transcription factor site-2 protease</fullName>
        <ecNumber evidence="4">3.4.24.85</ecNumber>
    </recommendedName>
    <alternativeName>
        <fullName evidence="9">Endopeptidase S2P</fullName>
    </alternativeName>
</protein>
<comment type="similarity">
    <text evidence="3">Belongs to the peptidase M50A family.</text>
</comment>
<dbReference type="GO" id="GO:0004222">
    <property type="term" value="F:metalloendopeptidase activity"/>
    <property type="evidence" value="ECO:0007669"/>
    <property type="project" value="InterPro"/>
</dbReference>
<dbReference type="EC" id="3.4.24.85" evidence="4"/>
<dbReference type="Proteomes" id="UP001174909">
    <property type="component" value="Unassembled WGS sequence"/>
</dbReference>
<feature type="transmembrane region" description="Helical" evidence="11">
    <location>
        <begin position="464"/>
        <end position="487"/>
    </location>
</feature>
<dbReference type="InterPro" id="IPR001193">
    <property type="entry name" value="MBTPS2"/>
</dbReference>
<dbReference type="PRINTS" id="PR01000">
    <property type="entry name" value="SREBPS2PTASE"/>
</dbReference>
<dbReference type="GO" id="GO:0016020">
    <property type="term" value="C:membrane"/>
    <property type="evidence" value="ECO:0007669"/>
    <property type="project" value="InterPro"/>
</dbReference>
<comment type="catalytic activity">
    <reaction evidence="1">
        <text>Cleaves several transcription factors that are type-2 transmembrane proteins within membrane-spanning domains. Known substrates include sterol regulatory element-binding protein (SREBP) -1, SREBP-2 and forms of the transcriptional activator ATF6. SREBP-2 is cleaved at the site 477-DRSRILL-|-CVLTFLCLSFNPLTSLLQWGGA-505. The residues Asn-Pro, 11 residues distal to the site of cleavage in the membrane-spanning domain, are important for cleavage by S2P endopeptidase. Replacement of either of these residues does not prevent cleavage, but there is no cleavage if both of these residues are replaced.</text>
        <dbReference type="EC" id="3.4.24.85"/>
    </reaction>
</comment>
<dbReference type="Pfam" id="PF02163">
    <property type="entry name" value="Peptidase_M50"/>
    <property type="match status" value="1"/>
</dbReference>
<dbReference type="GO" id="GO:0005737">
    <property type="term" value="C:cytoplasm"/>
    <property type="evidence" value="ECO:0007669"/>
    <property type="project" value="TreeGrafter"/>
</dbReference>
<organism evidence="13 14">
    <name type="scientific">Geodia barretti</name>
    <name type="common">Barrett's horny sponge</name>
    <dbReference type="NCBI Taxonomy" id="519541"/>
    <lineage>
        <taxon>Eukaryota</taxon>
        <taxon>Metazoa</taxon>
        <taxon>Porifera</taxon>
        <taxon>Demospongiae</taxon>
        <taxon>Heteroscleromorpha</taxon>
        <taxon>Tetractinellida</taxon>
        <taxon>Astrophorina</taxon>
        <taxon>Geodiidae</taxon>
        <taxon>Geodia</taxon>
    </lineage>
</organism>
<name>A0AA35SZ76_GEOBA</name>
<evidence type="ECO:0000256" key="3">
    <source>
        <dbReference type="ARBA" id="ARBA00009989"/>
    </source>
</evidence>
<evidence type="ECO:0000256" key="7">
    <source>
        <dbReference type="ARBA" id="ARBA00022989"/>
    </source>
</evidence>
<dbReference type="InterPro" id="IPR008915">
    <property type="entry name" value="Peptidase_M50"/>
</dbReference>
<feature type="transmembrane region" description="Helical" evidence="11">
    <location>
        <begin position="78"/>
        <end position="103"/>
    </location>
</feature>
<reference evidence="13" key="1">
    <citation type="submission" date="2023-03" db="EMBL/GenBank/DDBJ databases">
        <authorList>
            <person name="Steffen K."/>
            <person name="Cardenas P."/>
        </authorList>
    </citation>
    <scope>NUCLEOTIDE SEQUENCE</scope>
</reference>
<feature type="domain" description="Peptidase M50" evidence="12">
    <location>
        <begin position="133"/>
        <end position="252"/>
    </location>
</feature>
<dbReference type="SUPFAM" id="SSF50156">
    <property type="entry name" value="PDZ domain-like"/>
    <property type="match status" value="1"/>
</dbReference>
<evidence type="ECO:0000256" key="4">
    <source>
        <dbReference type="ARBA" id="ARBA00012347"/>
    </source>
</evidence>
<feature type="transmembrane region" description="Helical" evidence="11">
    <location>
        <begin position="198"/>
        <end position="223"/>
    </location>
</feature>
<dbReference type="GO" id="GO:1905897">
    <property type="term" value="P:regulation of response to endoplasmic reticulum stress"/>
    <property type="evidence" value="ECO:0007669"/>
    <property type="project" value="TreeGrafter"/>
</dbReference>
<keyword evidence="14" id="KW-1185">Reference proteome</keyword>
<keyword evidence="13" id="KW-0645">Protease</keyword>
<dbReference type="AlphaFoldDB" id="A0AA35SZ76"/>
<sequence length="491" mass="54738">MPGNVVDAADVRSGISLLVHPLLVDRGLRRYRLLSSVYGPRLEEWGVSLSFAHVRCYTTKFNRFFQKAGTWSKHVSRLWFTVGALAGVVLMFSSIIVLIFTLFQSLNLYQDTRPVLTPVMPGVNLPWRDLSYYVVTLVVCGVFHEAGHAFAASLEQVRVNGFGIFVMFLYPGAFVDLHSDHLAVISPKRQLRIYCAGVWHNVILVLFSILLLWALPLLLAPLYTTGVGAYVTSVEGDSVLSDKLKAGEIITKMNGCLVHSTPDWFQCIEELGNKNQPGYCLFSELLDRQERFFLNQTTLLEDGGRECCDKDTQSDICFQVFPTKGRPSIFHCLTARTVSAREPCQHSRDCTGVLDFACAFPAISPESRLVRISHSEGPDVLFLGDPRSLPFSLSTSSYIPSSSLSPSWLPELLQNLLMYLVSFSSALALLNMVPAYYLDGQWTLTALVELCCESHLQEKTRRQICGVVLVTGSVLMVVNIAIALWTLSMWS</sequence>
<dbReference type="EMBL" id="CASHTH010002959">
    <property type="protein sequence ID" value="CAI8037801.1"/>
    <property type="molecule type" value="Genomic_DNA"/>
</dbReference>
<feature type="transmembrane region" description="Helical" evidence="11">
    <location>
        <begin position="157"/>
        <end position="177"/>
    </location>
</feature>
<proteinExistence type="inferred from homology"/>
<evidence type="ECO:0000256" key="8">
    <source>
        <dbReference type="ARBA" id="ARBA00023136"/>
    </source>
</evidence>
<dbReference type="PANTHER" id="PTHR13325:SF3">
    <property type="entry name" value="MEMBRANE-BOUND TRANSCRIPTION FACTOR SITE-2 PROTEASE"/>
    <property type="match status" value="1"/>
</dbReference>
<evidence type="ECO:0000256" key="1">
    <source>
        <dbReference type="ARBA" id="ARBA00001350"/>
    </source>
</evidence>
<comment type="subcellular location">
    <subcellularLocation>
        <location evidence="2">Endomembrane system</location>
        <topology evidence="2">Multi-pass membrane protein</topology>
    </subcellularLocation>
</comment>
<dbReference type="GO" id="GO:0012505">
    <property type="term" value="C:endomembrane system"/>
    <property type="evidence" value="ECO:0007669"/>
    <property type="project" value="UniProtKB-SubCell"/>
</dbReference>
<evidence type="ECO:0000313" key="13">
    <source>
        <dbReference type="EMBL" id="CAI8037801.1"/>
    </source>
</evidence>
<gene>
    <name evidence="13" type="ORF">GBAR_LOCUS21131</name>
</gene>
<dbReference type="InterPro" id="IPR036034">
    <property type="entry name" value="PDZ_sf"/>
</dbReference>
<accession>A0AA35SZ76</accession>
<feature type="transmembrane region" description="Helical" evidence="11">
    <location>
        <begin position="130"/>
        <end position="151"/>
    </location>
</feature>
<dbReference type="GO" id="GO:0031293">
    <property type="term" value="P:membrane protein intracellular domain proteolysis"/>
    <property type="evidence" value="ECO:0007669"/>
    <property type="project" value="TreeGrafter"/>
</dbReference>